<evidence type="ECO:0000313" key="1">
    <source>
        <dbReference type="EMBL" id="GAG78447.1"/>
    </source>
</evidence>
<comment type="caution">
    <text evidence="1">The sequence shown here is derived from an EMBL/GenBank/DDBJ whole genome shotgun (WGS) entry which is preliminary data.</text>
</comment>
<reference evidence="1" key="1">
    <citation type="journal article" date="2014" name="Front. Microbiol.">
        <title>High frequency of phylogenetically diverse reductive dehalogenase-homologous genes in deep subseafloor sedimentary metagenomes.</title>
        <authorList>
            <person name="Kawai M."/>
            <person name="Futagami T."/>
            <person name="Toyoda A."/>
            <person name="Takaki Y."/>
            <person name="Nishi S."/>
            <person name="Hori S."/>
            <person name="Arai W."/>
            <person name="Tsubouchi T."/>
            <person name="Morono Y."/>
            <person name="Uchiyama I."/>
            <person name="Ito T."/>
            <person name="Fujiyama A."/>
            <person name="Inagaki F."/>
            <person name="Takami H."/>
        </authorList>
    </citation>
    <scope>NUCLEOTIDE SEQUENCE</scope>
    <source>
        <strain evidence="1">Expedition CK06-06</strain>
    </source>
</reference>
<proteinExistence type="predicted"/>
<gene>
    <name evidence="1" type="ORF">S01H4_25642</name>
</gene>
<name>X1BB71_9ZZZZ</name>
<feature type="non-terminal residue" evidence="1">
    <location>
        <position position="240"/>
    </location>
</feature>
<dbReference type="EMBL" id="BART01012228">
    <property type="protein sequence ID" value="GAG78447.1"/>
    <property type="molecule type" value="Genomic_DNA"/>
</dbReference>
<sequence length="240" mass="27774">MLNEENNNKMSEVLRIQSVTVIRERKNETTFEAVLVKRNNSYYFKGFFYKEKALVERSTAYLIHSITKKETKIGLVQQFVEILTNHFLDNQVHELEENDLEENQPSVFDPETPPEGIEDVKTGQSYLIKLNNEDSYSEMVAVMNNGVFRFVPEHGGSVSQNWIASIKEIKETEIEELPEVAPVDQEKQLIEKKNPFFSVSLVYKEGEVIKLYAIIVKDSQSKEEALGKAFFTLENKQNHF</sequence>
<protein>
    <submittedName>
        <fullName evidence="1">Uncharacterized protein</fullName>
    </submittedName>
</protein>
<accession>X1BB71</accession>
<organism evidence="1">
    <name type="scientific">marine sediment metagenome</name>
    <dbReference type="NCBI Taxonomy" id="412755"/>
    <lineage>
        <taxon>unclassified sequences</taxon>
        <taxon>metagenomes</taxon>
        <taxon>ecological metagenomes</taxon>
    </lineage>
</organism>
<dbReference type="AlphaFoldDB" id="X1BB71"/>